<dbReference type="AlphaFoldDB" id="A0A5C5WFL0"/>
<accession>A0A5C5WFL0</accession>
<dbReference type="Proteomes" id="UP000316598">
    <property type="component" value="Unassembled WGS sequence"/>
</dbReference>
<dbReference type="Pfam" id="PF22481">
    <property type="entry name" value="DUF6985"/>
    <property type="match status" value="1"/>
</dbReference>
<dbReference type="RefSeq" id="WP_146459378.1">
    <property type="nucleotide sequence ID" value="NZ_SJPI01000003.1"/>
</dbReference>
<evidence type="ECO:0000313" key="2">
    <source>
        <dbReference type="EMBL" id="TWT49538.1"/>
    </source>
</evidence>
<dbReference type="OrthoDB" id="263293at2"/>
<reference evidence="2 3" key="1">
    <citation type="submission" date="2019-02" db="EMBL/GenBank/DDBJ databases">
        <title>Deep-cultivation of Planctomycetes and their phenomic and genomic characterization uncovers novel biology.</title>
        <authorList>
            <person name="Wiegand S."/>
            <person name="Jogler M."/>
            <person name="Boedeker C."/>
            <person name="Pinto D."/>
            <person name="Vollmers J."/>
            <person name="Rivas-Marin E."/>
            <person name="Kohn T."/>
            <person name="Peeters S.H."/>
            <person name="Heuer A."/>
            <person name="Rast P."/>
            <person name="Oberbeckmann S."/>
            <person name="Bunk B."/>
            <person name="Jeske O."/>
            <person name="Meyerdierks A."/>
            <person name="Storesund J.E."/>
            <person name="Kallscheuer N."/>
            <person name="Luecker S."/>
            <person name="Lage O.M."/>
            <person name="Pohl T."/>
            <person name="Merkel B.J."/>
            <person name="Hornburger P."/>
            <person name="Mueller R.-W."/>
            <person name="Bruemmer F."/>
            <person name="Labrenz M."/>
            <person name="Spormann A.M."/>
            <person name="Op Den Camp H."/>
            <person name="Overmann J."/>
            <person name="Amann R."/>
            <person name="Jetten M.S.M."/>
            <person name="Mascher T."/>
            <person name="Medema M.H."/>
            <person name="Devos D.P."/>
            <person name="Kaster A.-K."/>
            <person name="Ovreas L."/>
            <person name="Rohde M."/>
            <person name="Galperin M.Y."/>
            <person name="Jogler C."/>
        </authorList>
    </citation>
    <scope>NUCLEOTIDE SEQUENCE [LARGE SCALE GENOMIC DNA]</scope>
    <source>
        <strain evidence="2 3">Pla22</strain>
    </source>
</reference>
<name>A0A5C5WFL0_9BACT</name>
<gene>
    <name evidence="2" type="ORF">Pla22_47350</name>
</gene>
<dbReference type="EMBL" id="SJPI01000003">
    <property type="protein sequence ID" value="TWT49538.1"/>
    <property type="molecule type" value="Genomic_DNA"/>
</dbReference>
<feature type="domain" description="DUF6985" evidence="1">
    <location>
        <begin position="8"/>
        <end position="151"/>
    </location>
</feature>
<organism evidence="2 3">
    <name type="scientific">Rubripirellula amarantea</name>
    <dbReference type="NCBI Taxonomy" id="2527999"/>
    <lineage>
        <taxon>Bacteria</taxon>
        <taxon>Pseudomonadati</taxon>
        <taxon>Planctomycetota</taxon>
        <taxon>Planctomycetia</taxon>
        <taxon>Pirellulales</taxon>
        <taxon>Pirellulaceae</taxon>
        <taxon>Rubripirellula</taxon>
    </lineage>
</organism>
<evidence type="ECO:0000259" key="1">
    <source>
        <dbReference type="Pfam" id="PF22481"/>
    </source>
</evidence>
<proteinExistence type="predicted"/>
<keyword evidence="3" id="KW-1185">Reference proteome</keyword>
<dbReference type="InterPro" id="IPR054254">
    <property type="entry name" value="DUF6985"/>
</dbReference>
<comment type="caution">
    <text evidence="2">The sequence shown here is derived from an EMBL/GenBank/DDBJ whole genome shotgun (WGS) entry which is preliminary data.</text>
</comment>
<sequence>MPLDSINFNAFTFDKYFWEGKHAIPWLAAVVEIVIDGDPTRIPDTQRSILAFVHDLPSSTRETLQQYIYDEYQSEIYGAYSGGDDVTPPISGPTDIWNLISEPGVAISDIAEPERHFVVSFECVWDPEHGLSILFNDRGEPVDIGGQGDHF</sequence>
<protein>
    <recommendedName>
        <fullName evidence="1">DUF6985 domain-containing protein</fullName>
    </recommendedName>
</protein>
<evidence type="ECO:0000313" key="3">
    <source>
        <dbReference type="Proteomes" id="UP000316598"/>
    </source>
</evidence>